<dbReference type="RefSeq" id="WP_420906604.1">
    <property type="nucleotide sequence ID" value="NZ_BAAFGK010000005.1"/>
</dbReference>
<accession>A0ABQ0CDB2</accession>
<keyword evidence="1" id="KW-0646">Protease inhibitor</keyword>
<dbReference type="InterPro" id="IPR036331">
    <property type="entry name" value="Chagasin-like_sf"/>
</dbReference>
<dbReference type="Pfam" id="PF09394">
    <property type="entry name" value="Inhibitor_I42"/>
    <property type="match status" value="1"/>
</dbReference>
<proteinExistence type="predicted"/>
<evidence type="ECO:0000313" key="4">
    <source>
        <dbReference type="EMBL" id="GAB0058884.1"/>
    </source>
</evidence>
<sequence>MGNEIQLPMHTHVGGSGEMKLLCTSGTGYSWVLTSMPACVGLMDVSSAPVGLPLPGAMLVETFTFIGLKIGDGMLEFKLIRPWQPSAPMDVRKVKVFVEPAIQLSADLEESIGKGQFLPPLTHTTVMDPMPAYGYPVPTTDAQVRPLYAYPMDGTHYPPLLKYGYPPLLKYGYPVPMEVSLEKVANPGTPTMMQSHQQCTVKYGTPWGEASQLGHCTMLYAVPLGDKDKQAS</sequence>
<keyword evidence="2" id="KW-0789">Thiol protease inhibitor</keyword>
<organism evidence="4 5">
    <name type="scientific">Candidatus Magnetaquiglobus chichijimensis</name>
    <dbReference type="NCBI Taxonomy" id="3141448"/>
    <lineage>
        <taxon>Bacteria</taxon>
        <taxon>Pseudomonadati</taxon>
        <taxon>Pseudomonadota</taxon>
        <taxon>Magnetococcia</taxon>
        <taxon>Magnetococcales</taxon>
        <taxon>Candidatus Magnetaquicoccaceae</taxon>
        <taxon>Candidatus Magnetaquiglobus</taxon>
    </lineage>
</organism>
<dbReference type="Proteomes" id="UP001628193">
    <property type="component" value="Unassembled WGS sequence"/>
</dbReference>
<evidence type="ECO:0000256" key="1">
    <source>
        <dbReference type="ARBA" id="ARBA00022690"/>
    </source>
</evidence>
<protein>
    <recommendedName>
        <fullName evidence="3">Proteinase inhibitor I42 chagasin domain-containing protein</fullName>
    </recommendedName>
</protein>
<keyword evidence="5" id="KW-1185">Reference proteome</keyword>
<dbReference type="InterPro" id="IPR018990">
    <property type="entry name" value="Prot_inh_I42_chagasin"/>
</dbReference>
<evidence type="ECO:0000256" key="2">
    <source>
        <dbReference type="ARBA" id="ARBA00022704"/>
    </source>
</evidence>
<dbReference type="EMBL" id="BAAFGK010000005">
    <property type="protein sequence ID" value="GAB0058884.1"/>
    <property type="molecule type" value="Genomic_DNA"/>
</dbReference>
<feature type="domain" description="Proteinase inhibitor I42 chagasin" evidence="3">
    <location>
        <begin position="12"/>
        <end position="88"/>
    </location>
</feature>
<dbReference type="Gene3D" id="2.60.40.2020">
    <property type="match status" value="1"/>
</dbReference>
<comment type="caution">
    <text evidence="4">The sequence shown here is derived from an EMBL/GenBank/DDBJ whole genome shotgun (WGS) entry which is preliminary data.</text>
</comment>
<gene>
    <name evidence="4" type="ORF">SIID45300_03243</name>
</gene>
<reference evidence="4 5" key="2">
    <citation type="submission" date="2024-09" db="EMBL/GenBank/DDBJ databases">
        <title>Draft genome sequence of Candidatus Magnetaquicoccaceae bacterium FCR-1.</title>
        <authorList>
            <person name="Shimoshige H."/>
            <person name="Shimamura S."/>
            <person name="Taoka A."/>
            <person name="Kobayashi H."/>
            <person name="Maekawa T."/>
        </authorList>
    </citation>
    <scope>NUCLEOTIDE SEQUENCE [LARGE SCALE GENOMIC DNA]</scope>
    <source>
        <strain evidence="4 5">FCR-1</strain>
    </source>
</reference>
<evidence type="ECO:0000313" key="5">
    <source>
        <dbReference type="Proteomes" id="UP001628193"/>
    </source>
</evidence>
<reference evidence="4 5" key="1">
    <citation type="submission" date="2024-05" db="EMBL/GenBank/DDBJ databases">
        <authorList>
            <consortium name="Candidatus Magnetaquicoccaceae bacterium FCR-1 genome sequencing consortium"/>
            <person name="Shimoshige H."/>
            <person name="Shimamura S."/>
            <person name="Taoka A."/>
            <person name="Kobayashi H."/>
            <person name="Maekawa T."/>
        </authorList>
    </citation>
    <scope>NUCLEOTIDE SEQUENCE [LARGE SCALE GENOMIC DNA]</scope>
    <source>
        <strain evidence="4 5">FCR-1</strain>
    </source>
</reference>
<name>A0ABQ0CDB2_9PROT</name>
<evidence type="ECO:0000259" key="3">
    <source>
        <dbReference type="Pfam" id="PF09394"/>
    </source>
</evidence>
<dbReference type="SUPFAM" id="SSF141066">
    <property type="entry name" value="ICP-like"/>
    <property type="match status" value="1"/>
</dbReference>